<sequence>MSQLQVLHHPVSDLVFMEGNQVVTDSLTMAQMFGKEHKNVIRDIEVQLKKLIEANETKWGAAQL</sequence>
<evidence type="ECO:0000313" key="2">
    <source>
        <dbReference type="Proteomes" id="UP000002210"/>
    </source>
</evidence>
<gene>
    <name evidence="1" type="ordered locus">BCA_1885</name>
</gene>
<reference evidence="1 2" key="1">
    <citation type="submission" date="2009-02" db="EMBL/GenBank/DDBJ databases">
        <title>Genome sequence of Bacillus cereus 03BB102.</title>
        <authorList>
            <person name="Dodson R.J."/>
            <person name="Jackson P."/>
            <person name="Munk A.C."/>
            <person name="Brettin T."/>
            <person name="Bruce D."/>
            <person name="Detter C."/>
            <person name="Tapia R."/>
            <person name="Han C."/>
            <person name="Sutton G."/>
            <person name="Sims D."/>
        </authorList>
    </citation>
    <scope>NUCLEOTIDE SEQUENCE [LARGE SCALE GENOMIC DNA]</scope>
    <source>
        <strain evidence="1 2">03BB102</strain>
    </source>
</reference>
<accession>A0A158RTV5</accession>
<organism evidence="1 2">
    <name type="scientific">Bacillus cereus (strain 03BB102)</name>
    <dbReference type="NCBI Taxonomy" id="572264"/>
    <lineage>
        <taxon>Bacteria</taxon>
        <taxon>Bacillati</taxon>
        <taxon>Bacillota</taxon>
        <taxon>Bacilli</taxon>
        <taxon>Bacillales</taxon>
        <taxon>Bacillaceae</taxon>
        <taxon>Bacillus</taxon>
        <taxon>Bacillus cereus group</taxon>
    </lineage>
</organism>
<protein>
    <submittedName>
        <fullName evidence="1">Regulatory protein Rha family</fullName>
    </submittedName>
</protein>
<dbReference type="AlphaFoldDB" id="A0A158RTV5"/>
<evidence type="ECO:0000313" key="1">
    <source>
        <dbReference type="EMBL" id="ACO30727.1"/>
    </source>
</evidence>
<proteinExistence type="predicted"/>
<dbReference type="PATRIC" id="fig|572264.18.peg.1828"/>
<dbReference type="Proteomes" id="UP000002210">
    <property type="component" value="Chromosome"/>
</dbReference>
<name>A0A158RTV5_BACC3</name>
<dbReference type="EMBL" id="CP001407">
    <property type="protein sequence ID" value="ACO30727.1"/>
    <property type="molecule type" value="Genomic_DNA"/>
</dbReference>
<dbReference type="KEGG" id="bcx:BCA_1885"/>
<dbReference type="NCBIfam" id="TIGR02681">
    <property type="entry name" value="phage_pRha"/>
    <property type="match status" value="1"/>
</dbReference>
<dbReference type="Pfam" id="PF09669">
    <property type="entry name" value="Phage_pRha"/>
    <property type="match status" value="1"/>
</dbReference>
<dbReference type="InterPro" id="IPR014054">
    <property type="entry name" value="Phage_regulatory_Rha"/>
</dbReference>